<dbReference type="PANTHER" id="PTHR33693">
    <property type="entry name" value="TYPE-5 URACIL-DNA GLYCOSYLASE"/>
    <property type="match status" value="1"/>
</dbReference>
<comment type="similarity">
    <text evidence="8">Belongs to the uracil-DNA glycosylase (UDG) superfamily. Type 5 (UDGb) family.</text>
</comment>
<dbReference type="Proteomes" id="UP000050430">
    <property type="component" value="Unassembled WGS sequence"/>
</dbReference>
<evidence type="ECO:0000256" key="4">
    <source>
        <dbReference type="ARBA" id="ARBA00022801"/>
    </source>
</evidence>
<dbReference type="Gene3D" id="3.40.470.10">
    <property type="entry name" value="Uracil-DNA glycosylase-like domain"/>
    <property type="match status" value="1"/>
</dbReference>
<name>A0A0P6WNG6_9CHLR</name>
<evidence type="ECO:0000256" key="7">
    <source>
        <dbReference type="ARBA" id="ARBA00023204"/>
    </source>
</evidence>
<dbReference type="OrthoDB" id="5290748at2"/>
<dbReference type="InterPro" id="IPR051536">
    <property type="entry name" value="UDG_Type-4/5"/>
</dbReference>
<dbReference type="GO" id="GO:0004844">
    <property type="term" value="F:uracil DNA N-glycosylase activity"/>
    <property type="evidence" value="ECO:0007669"/>
    <property type="project" value="InterPro"/>
</dbReference>
<evidence type="ECO:0000256" key="5">
    <source>
        <dbReference type="ARBA" id="ARBA00023004"/>
    </source>
</evidence>
<evidence type="ECO:0000256" key="3">
    <source>
        <dbReference type="ARBA" id="ARBA00022763"/>
    </source>
</evidence>
<gene>
    <name evidence="11" type="ORF">ADM99_08805</name>
</gene>
<keyword evidence="12" id="KW-1185">Reference proteome</keyword>
<dbReference type="GO" id="GO:0006284">
    <property type="term" value="P:base-excision repair"/>
    <property type="evidence" value="ECO:0007669"/>
    <property type="project" value="InterPro"/>
</dbReference>
<keyword evidence="6" id="KW-0411">Iron-sulfur</keyword>
<evidence type="ECO:0000313" key="11">
    <source>
        <dbReference type="EMBL" id="KPL71579.1"/>
    </source>
</evidence>
<dbReference type="EMBL" id="LGCK01000010">
    <property type="protein sequence ID" value="KPL71579.1"/>
    <property type="molecule type" value="Genomic_DNA"/>
</dbReference>
<keyword evidence="5" id="KW-0408">Iron</keyword>
<dbReference type="PANTHER" id="PTHR33693:SF3">
    <property type="entry name" value="TYPE-5 URACIL-DNA GLYCOSYLASE"/>
    <property type="match status" value="1"/>
</dbReference>
<dbReference type="CDD" id="cd10031">
    <property type="entry name" value="UDG-F5_TTUDGB_like"/>
    <property type="match status" value="1"/>
</dbReference>
<dbReference type="SMART" id="SM00987">
    <property type="entry name" value="UreE_C"/>
    <property type="match status" value="1"/>
</dbReference>
<keyword evidence="7" id="KW-0234">DNA repair</keyword>
<dbReference type="GO" id="GO:0046872">
    <property type="term" value="F:metal ion binding"/>
    <property type="evidence" value="ECO:0007669"/>
    <property type="project" value="UniProtKB-KW"/>
</dbReference>
<dbReference type="GO" id="GO:0051539">
    <property type="term" value="F:4 iron, 4 sulfur cluster binding"/>
    <property type="evidence" value="ECO:0007669"/>
    <property type="project" value="UniProtKB-KW"/>
</dbReference>
<dbReference type="AlphaFoldDB" id="A0A0P6WNG6"/>
<keyword evidence="2" id="KW-0479">Metal-binding</keyword>
<evidence type="ECO:0000256" key="2">
    <source>
        <dbReference type="ARBA" id="ARBA00022723"/>
    </source>
</evidence>
<dbReference type="InterPro" id="IPR036895">
    <property type="entry name" value="Uracil-DNA_glycosylase-like_sf"/>
</dbReference>
<organism evidence="11 12">
    <name type="scientific">Leptolinea tardivitalis</name>
    <dbReference type="NCBI Taxonomy" id="229920"/>
    <lineage>
        <taxon>Bacteria</taxon>
        <taxon>Bacillati</taxon>
        <taxon>Chloroflexota</taxon>
        <taxon>Anaerolineae</taxon>
        <taxon>Anaerolineales</taxon>
        <taxon>Anaerolineaceae</taxon>
        <taxon>Leptolinea</taxon>
    </lineage>
</organism>
<dbReference type="InterPro" id="IPR044147">
    <property type="entry name" value="UdgB-like"/>
</dbReference>
<dbReference type="GO" id="GO:0033958">
    <property type="term" value="F:DNA-deoxyinosine glycosylase activity"/>
    <property type="evidence" value="ECO:0007669"/>
    <property type="project" value="InterPro"/>
</dbReference>
<evidence type="ECO:0000256" key="6">
    <source>
        <dbReference type="ARBA" id="ARBA00023014"/>
    </source>
</evidence>
<evidence type="ECO:0000259" key="10">
    <source>
        <dbReference type="SMART" id="SM00986"/>
    </source>
</evidence>
<feature type="domain" description="Uracil-DNA glycosylase-like" evidence="10">
    <location>
        <begin position="49"/>
        <end position="217"/>
    </location>
</feature>
<evidence type="ECO:0000256" key="8">
    <source>
        <dbReference type="ARBA" id="ARBA00023779"/>
    </source>
</evidence>
<keyword evidence="4" id="KW-0378">Hydrolase</keyword>
<dbReference type="Pfam" id="PF03167">
    <property type="entry name" value="UDG"/>
    <property type="match status" value="1"/>
</dbReference>
<evidence type="ECO:0000313" key="12">
    <source>
        <dbReference type="Proteomes" id="UP000050430"/>
    </source>
</evidence>
<dbReference type="SUPFAM" id="SSF52141">
    <property type="entry name" value="Uracil-DNA glycosylase-like"/>
    <property type="match status" value="1"/>
</dbReference>
<protein>
    <recommendedName>
        <fullName evidence="9">Type-5 uracil-DNA glycosylase</fullName>
    </recommendedName>
</protein>
<dbReference type="RefSeq" id="WP_062420154.1">
    <property type="nucleotide sequence ID" value="NZ_BBYA01000001.1"/>
</dbReference>
<dbReference type="PATRIC" id="fig|229920.5.peg.1668"/>
<evidence type="ECO:0000256" key="9">
    <source>
        <dbReference type="ARBA" id="ARBA00023887"/>
    </source>
</evidence>
<reference evidence="11 12" key="1">
    <citation type="submission" date="2015-07" db="EMBL/GenBank/DDBJ databases">
        <title>Genome sequence of Leptolinea tardivitalis DSM 16556.</title>
        <authorList>
            <person name="Hemp J."/>
            <person name="Ward L.M."/>
            <person name="Pace L.A."/>
            <person name="Fischer W.W."/>
        </authorList>
    </citation>
    <scope>NUCLEOTIDE SEQUENCE [LARGE SCALE GENOMIC DNA]</scope>
    <source>
        <strain evidence="11 12">YMTK-2</strain>
    </source>
</reference>
<comment type="caution">
    <text evidence="11">The sequence shown here is derived from an EMBL/GenBank/DDBJ whole genome shotgun (WGS) entry which is preliminary data.</text>
</comment>
<dbReference type="SMART" id="SM00986">
    <property type="entry name" value="UDG"/>
    <property type="match status" value="1"/>
</dbReference>
<proteinExistence type="inferred from homology"/>
<evidence type="ECO:0000256" key="1">
    <source>
        <dbReference type="ARBA" id="ARBA00022485"/>
    </source>
</evidence>
<dbReference type="InterPro" id="IPR005122">
    <property type="entry name" value="Uracil-DNA_glycosylase-like"/>
</dbReference>
<keyword evidence="1" id="KW-0004">4Fe-4S</keyword>
<keyword evidence="3" id="KW-0227">DNA damage</keyword>
<dbReference type="STRING" id="229920.ADM99_08805"/>
<sequence length="228" mass="25396">MSESLDIQKLEVNIQTCRQCPRLVAWREQVSRVKRRAYRDQEYWGRPVPGFGDPSARIMIIGLAPGAHGSNRTGRMFTGDASGDFLYPALYRAGLASQPTAVDRNDALVLHGVFITAVCRCAPPDNKPSREEIAACLPYLRQEMDLLPNLKGIVALGSIAFQETLNLLGKKSPQYTFGHGVFHHWDDGSPWVLASYHPSRQNTQTGRLTTAMFDAIWQKAVEALNGRE</sequence>
<accession>A0A0P6WNG6</accession>